<dbReference type="Proteomes" id="UP000529946">
    <property type="component" value="Unassembled WGS sequence"/>
</dbReference>
<comment type="caution">
    <text evidence="2">The sequence shown here is derived from an EMBL/GenBank/DDBJ whole genome shotgun (WGS) entry which is preliminary data.</text>
</comment>
<keyword evidence="3" id="KW-1185">Reference proteome</keyword>
<dbReference type="GO" id="GO:0004497">
    <property type="term" value="F:monooxygenase activity"/>
    <property type="evidence" value="ECO:0007669"/>
    <property type="project" value="UniProtKB-KW"/>
</dbReference>
<organism evidence="2 3">
    <name type="scientific">Brevundimonas lenta</name>
    <dbReference type="NCBI Taxonomy" id="424796"/>
    <lineage>
        <taxon>Bacteria</taxon>
        <taxon>Pseudomonadati</taxon>
        <taxon>Pseudomonadota</taxon>
        <taxon>Alphaproteobacteria</taxon>
        <taxon>Caulobacterales</taxon>
        <taxon>Caulobacteraceae</taxon>
        <taxon>Brevundimonas</taxon>
    </lineage>
</organism>
<dbReference type="RefSeq" id="WP_183204765.1">
    <property type="nucleotide sequence ID" value="NZ_BAAAER010000007.1"/>
</dbReference>
<evidence type="ECO:0000259" key="1">
    <source>
        <dbReference type="Pfam" id="PF07978"/>
    </source>
</evidence>
<reference evidence="2 3" key="1">
    <citation type="submission" date="2020-08" db="EMBL/GenBank/DDBJ databases">
        <title>Genomic Encyclopedia of Type Strains, Phase IV (KMG-IV): sequencing the most valuable type-strain genomes for metagenomic binning, comparative biology and taxonomic classification.</title>
        <authorList>
            <person name="Goeker M."/>
        </authorList>
    </citation>
    <scope>NUCLEOTIDE SEQUENCE [LARGE SCALE GENOMIC DNA]</scope>
    <source>
        <strain evidence="2 3">DSM 23960</strain>
    </source>
</reference>
<proteinExistence type="predicted"/>
<dbReference type="EMBL" id="JACIDM010000002">
    <property type="protein sequence ID" value="MBB4083695.1"/>
    <property type="molecule type" value="Genomic_DNA"/>
</dbReference>
<gene>
    <name evidence="2" type="ORF">GGR12_002561</name>
</gene>
<dbReference type="InterPro" id="IPR011008">
    <property type="entry name" value="Dimeric_a/b-barrel"/>
</dbReference>
<protein>
    <submittedName>
        <fullName evidence="2">Quinol monooxygenase YgiN</fullName>
    </submittedName>
</protein>
<name>A0A7W6JEK0_9CAUL</name>
<dbReference type="Pfam" id="PF07978">
    <property type="entry name" value="NIPSNAP"/>
    <property type="match status" value="1"/>
</dbReference>
<accession>A0A7W6JEK0</accession>
<dbReference type="InterPro" id="IPR012577">
    <property type="entry name" value="NIPSNAP"/>
</dbReference>
<feature type="domain" description="NIPSNAP" evidence="1">
    <location>
        <begin position="4"/>
        <end position="99"/>
    </location>
</feature>
<dbReference type="Gene3D" id="3.30.70.100">
    <property type="match status" value="1"/>
</dbReference>
<keyword evidence="2" id="KW-0560">Oxidoreductase</keyword>
<evidence type="ECO:0000313" key="3">
    <source>
        <dbReference type="Proteomes" id="UP000529946"/>
    </source>
</evidence>
<evidence type="ECO:0000313" key="2">
    <source>
        <dbReference type="EMBL" id="MBB4083695.1"/>
    </source>
</evidence>
<sequence length="229" mass="24987">MPVVELRQYTLHPGRRDELIALFEREFVESQEAEGMTLIGQFRDLDRPDHFVWLRGFPDMETRLRALRAFYSGPVWQTHRNAANATMIDSDDVLLLKPLDADAGFVLGERAPVGATGTGLGAVVCGVHRLSGPDDALPARFRAELTPRLAVCGLTPAAVLVTDDSPNTFPALPVRAGERVLVWLALAPDQPAADAALARARADPALASILNNALQLMRLQPTARSRLHD</sequence>
<dbReference type="SUPFAM" id="SSF54909">
    <property type="entry name" value="Dimeric alpha+beta barrel"/>
    <property type="match status" value="1"/>
</dbReference>
<keyword evidence="2" id="KW-0503">Monooxygenase</keyword>
<dbReference type="AlphaFoldDB" id="A0A7W6JEK0"/>